<reference evidence="17 18" key="1">
    <citation type="journal article" date="2009" name="PLoS Genet.">
        <title>The complete genome and proteome of Laribacter hongkongensis reveal potential mechanisms for adaptations to different temperatures and habitats.</title>
        <authorList>
            <person name="Woo P.C."/>
            <person name="Lau S.K."/>
            <person name="Tse H."/>
            <person name="Teng J.L."/>
            <person name="Curreem S.O."/>
            <person name="Tsang A.K."/>
            <person name="Fan R.Y."/>
            <person name="Wong G.K."/>
            <person name="Huang Y."/>
            <person name="Loman N.J."/>
            <person name="Snyder L.A."/>
            <person name="Cai J.J."/>
            <person name="Huang J.D."/>
            <person name="Mak W."/>
            <person name="Pallen M.J."/>
            <person name="Lok S."/>
            <person name="Yuen K.Y."/>
        </authorList>
    </citation>
    <scope>NUCLEOTIDE SEQUENCE [LARGE SCALE GENOMIC DNA]</scope>
    <source>
        <strain evidence="17 18">HLHK9</strain>
    </source>
</reference>
<dbReference type="GO" id="GO:0006747">
    <property type="term" value="P:FAD biosynthetic process"/>
    <property type="evidence" value="ECO:0007669"/>
    <property type="project" value="UniProtKB-UniRule"/>
</dbReference>
<comment type="pathway">
    <text evidence="2 15">Cofactor biosynthesis; FAD biosynthesis; FAD from FMN: step 1/1.</text>
</comment>
<evidence type="ECO:0000256" key="2">
    <source>
        <dbReference type="ARBA" id="ARBA00004726"/>
    </source>
</evidence>
<keyword evidence="7 15" id="KW-0548">Nucleotidyltransferase</keyword>
<dbReference type="NCBIfam" id="NF004163">
    <property type="entry name" value="PRK05627.1-6"/>
    <property type="match status" value="1"/>
</dbReference>
<dbReference type="SUPFAM" id="SSF82114">
    <property type="entry name" value="Riboflavin kinase-like"/>
    <property type="match status" value="1"/>
</dbReference>
<dbReference type="KEGG" id="lhk:LHK_00613"/>
<evidence type="ECO:0000259" key="16">
    <source>
        <dbReference type="SMART" id="SM00904"/>
    </source>
</evidence>
<dbReference type="NCBIfam" id="NF004160">
    <property type="entry name" value="PRK05627.1-3"/>
    <property type="match status" value="1"/>
</dbReference>
<dbReference type="Gene3D" id="2.40.30.30">
    <property type="entry name" value="Riboflavin kinase-like"/>
    <property type="match status" value="1"/>
</dbReference>
<protein>
    <recommendedName>
        <fullName evidence="15">Riboflavin biosynthesis protein</fullName>
    </recommendedName>
    <domain>
        <recommendedName>
            <fullName evidence="15">Riboflavin kinase</fullName>
            <ecNumber evidence="15">2.7.1.26</ecNumber>
        </recommendedName>
        <alternativeName>
            <fullName evidence="15">Flavokinase</fullName>
        </alternativeName>
    </domain>
    <domain>
        <recommendedName>
            <fullName evidence="15">FMN adenylyltransferase</fullName>
            <ecNumber evidence="15">2.7.7.2</ecNumber>
        </recommendedName>
        <alternativeName>
            <fullName evidence="15">FAD pyrophosphorylase</fullName>
        </alternativeName>
        <alternativeName>
            <fullName evidence="15">FAD synthase</fullName>
        </alternativeName>
    </domain>
</protein>
<dbReference type="eggNOG" id="COG0196">
    <property type="taxonomic scope" value="Bacteria"/>
</dbReference>
<comment type="pathway">
    <text evidence="3 15">Cofactor biosynthesis; FMN biosynthesis; FMN from riboflavin (ATP route): step 1/1.</text>
</comment>
<dbReference type="GO" id="GO:0008531">
    <property type="term" value="F:riboflavin kinase activity"/>
    <property type="evidence" value="ECO:0007669"/>
    <property type="project" value="UniProtKB-UniRule"/>
</dbReference>
<keyword evidence="12" id="KW-0511">Multifunctional enzyme</keyword>
<feature type="domain" description="Riboflavin kinase" evidence="16">
    <location>
        <begin position="228"/>
        <end position="352"/>
    </location>
</feature>
<dbReference type="EMBL" id="CP001154">
    <property type="protein sequence ID" value="ACO73606.1"/>
    <property type="molecule type" value="Genomic_DNA"/>
</dbReference>
<organism evidence="17 18">
    <name type="scientific">Laribacter hongkongensis (strain HLHK9)</name>
    <dbReference type="NCBI Taxonomy" id="557598"/>
    <lineage>
        <taxon>Bacteria</taxon>
        <taxon>Pseudomonadati</taxon>
        <taxon>Pseudomonadota</taxon>
        <taxon>Betaproteobacteria</taxon>
        <taxon>Neisseriales</taxon>
        <taxon>Aquaspirillaceae</taxon>
        <taxon>Laribacter</taxon>
    </lineage>
</organism>
<keyword evidence="6 15" id="KW-0808">Transferase</keyword>
<keyword evidence="18" id="KW-1185">Reference proteome</keyword>
<dbReference type="PIRSF" id="PIRSF004491">
    <property type="entry name" value="FAD_Synth"/>
    <property type="match status" value="1"/>
</dbReference>
<comment type="catalytic activity">
    <reaction evidence="14 15">
        <text>FMN + ATP + H(+) = FAD + diphosphate</text>
        <dbReference type="Rhea" id="RHEA:17237"/>
        <dbReference type="ChEBI" id="CHEBI:15378"/>
        <dbReference type="ChEBI" id="CHEBI:30616"/>
        <dbReference type="ChEBI" id="CHEBI:33019"/>
        <dbReference type="ChEBI" id="CHEBI:57692"/>
        <dbReference type="ChEBI" id="CHEBI:58210"/>
        <dbReference type="EC" id="2.7.7.2"/>
    </reaction>
</comment>
<evidence type="ECO:0000313" key="17">
    <source>
        <dbReference type="EMBL" id="ACO73606.1"/>
    </source>
</evidence>
<dbReference type="NCBIfam" id="NF004159">
    <property type="entry name" value="PRK05627.1-2"/>
    <property type="match status" value="1"/>
</dbReference>
<evidence type="ECO:0000313" key="18">
    <source>
        <dbReference type="Proteomes" id="UP000002010"/>
    </source>
</evidence>
<keyword evidence="8 15" id="KW-0547">Nucleotide-binding</keyword>
<evidence type="ECO:0000256" key="14">
    <source>
        <dbReference type="ARBA" id="ARBA00049494"/>
    </source>
</evidence>
<dbReference type="GO" id="GO:0009231">
    <property type="term" value="P:riboflavin biosynthetic process"/>
    <property type="evidence" value="ECO:0007669"/>
    <property type="project" value="InterPro"/>
</dbReference>
<evidence type="ECO:0000256" key="11">
    <source>
        <dbReference type="ARBA" id="ARBA00022840"/>
    </source>
</evidence>
<keyword evidence="10 15" id="KW-0274">FAD</keyword>
<keyword evidence="4 15" id="KW-0285">Flavoprotein</keyword>
<comment type="catalytic activity">
    <reaction evidence="13 15">
        <text>riboflavin + ATP = FMN + ADP + H(+)</text>
        <dbReference type="Rhea" id="RHEA:14357"/>
        <dbReference type="ChEBI" id="CHEBI:15378"/>
        <dbReference type="ChEBI" id="CHEBI:30616"/>
        <dbReference type="ChEBI" id="CHEBI:57986"/>
        <dbReference type="ChEBI" id="CHEBI:58210"/>
        <dbReference type="ChEBI" id="CHEBI:456216"/>
        <dbReference type="EC" id="2.7.1.26"/>
    </reaction>
</comment>
<dbReference type="InterPro" id="IPR002606">
    <property type="entry name" value="Riboflavin_kinase_bac"/>
</dbReference>
<dbReference type="GO" id="GO:0009398">
    <property type="term" value="P:FMN biosynthetic process"/>
    <property type="evidence" value="ECO:0007669"/>
    <property type="project" value="UniProtKB-UniRule"/>
</dbReference>
<evidence type="ECO:0000256" key="15">
    <source>
        <dbReference type="PIRNR" id="PIRNR004491"/>
    </source>
</evidence>
<dbReference type="Gene3D" id="3.40.50.620">
    <property type="entry name" value="HUPs"/>
    <property type="match status" value="1"/>
</dbReference>
<evidence type="ECO:0000256" key="5">
    <source>
        <dbReference type="ARBA" id="ARBA00022643"/>
    </source>
</evidence>
<dbReference type="UniPathway" id="UPA00277">
    <property type="reaction ID" value="UER00407"/>
</dbReference>
<dbReference type="Pfam" id="PF06574">
    <property type="entry name" value="FAD_syn"/>
    <property type="match status" value="1"/>
</dbReference>
<dbReference type="PANTHER" id="PTHR22749">
    <property type="entry name" value="RIBOFLAVIN KINASE/FMN ADENYLYLTRANSFERASE"/>
    <property type="match status" value="1"/>
</dbReference>
<keyword evidence="5 15" id="KW-0288">FMN</keyword>
<dbReference type="AlphaFoldDB" id="C1DCX1"/>
<comment type="similarity">
    <text evidence="15">Belongs to the ribF family.</text>
</comment>
<dbReference type="HOGENOM" id="CLU_048437_0_1_4"/>
<evidence type="ECO:0000256" key="9">
    <source>
        <dbReference type="ARBA" id="ARBA00022777"/>
    </source>
</evidence>
<proteinExistence type="inferred from homology"/>
<dbReference type="RefSeq" id="WP_012696098.1">
    <property type="nucleotide sequence ID" value="NC_012559.1"/>
</dbReference>
<dbReference type="GO" id="GO:0005524">
    <property type="term" value="F:ATP binding"/>
    <property type="evidence" value="ECO:0007669"/>
    <property type="project" value="UniProtKB-UniRule"/>
</dbReference>
<dbReference type="EC" id="2.7.7.2" evidence="15"/>
<dbReference type="GO" id="GO:0003919">
    <property type="term" value="F:FMN adenylyltransferase activity"/>
    <property type="evidence" value="ECO:0007669"/>
    <property type="project" value="UniProtKB-UniRule"/>
</dbReference>
<evidence type="ECO:0000256" key="8">
    <source>
        <dbReference type="ARBA" id="ARBA00022741"/>
    </source>
</evidence>
<dbReference type="SMART" id="SM00904">
    <property type="entry name" value="Flavokinase"/>
    <property type="match status" value="1"/>
</dbReference>
<dbReference type="EC" id="2.7.1.26" evidence="15"/>
<dbReference type="InterPro" id="IPR023468">
    <property type="entry name" value="Riboflavin_kinase"/>
</dbReference>
<sequence>MQCTGILFFCLSPVGMDRIACLNFTHLAHARYNRPFHPFHALMQVLFGEQAGTAGRIAEAQLPCALTIGNFDGVHLGHQAILRDLREEADRRDLPTALLTFEPHPRELFARNNPPARLMTLRDKLDFLASTGLVDRVHVLRFNHGLASLAPEVFIDRILRRLLHARFLLIGDDFRFGARRAGDFSTLAALPDIEVRAMSTVEIDGRRASSSLLRDALGAGQLDTAARLLGRPYQISGRVVHGRQLGRQLGFPTANICLPFKRPALQGVFAVECDTPAGTFMGAASLGRNPTVETGGRYKLEVYLLDFTGDLYGQRVTVRFMAKLRDEAKYDSLDALVSQIHADVAATRRLLAH</sequence>
<evidence type="ECO:0000256" key="6">
    <source>
        <dbReference type="ARBA" id="ARBA00022679"/>
    </source>
</evidence>
<dbReference type="NCBIfam" id="TIGR00083">
    <property type="entry name" value="ribF"/>
    <property type="match status" value="1"/>
</dbReference>
<dbReference type="InterPro" id="IPR014729">
    <property type="entry name" value="Rossmann-like_a/b/a_fold"/>
</dbReference>
<dbReference type="InterPro" id="IPR015865">
    <property type="entry name" value="Riboflavin_kinase_bac/euk"/>
</dbReference>
<comment type="function">
    <text evidence="1">Catalyzes the phosphorylation of riboflavin to FMN followed by the adenylation of FMN to FAD.</text>
</comment>
<evidence type="ECO:0000256" key="13">
    <source>
        <dbReference type="ARBA" id="ARBA00047880"/>
    </source>
</evidence>
<dbReference type="UniPathway" id="UPA00276">
    <property type="reaction ID" value="UER00406"/>
</dbReference>
<evidence type="ECO:0000256" key="3">
    <source>
        <dbReference type="ARBA" id="ARBA00005201"/>
    </source>
</evidence>
<dbReference type="CDD" id="cd02064">
    <property type="entry name" value="FAD_synthetase_N"/>
    <property type="match status" value="1"/>
</dbReference>
<dbReference type="Proteomes" id="UP000002010">
    <property type="component" value="Chromosome"/>
</dbReference>
<evidence type="ECO:0000256" key="4">
    <source>
        <dbReference type="ARBA" id="ARBA00022630"/>
    </source>
</evidence>
<evidence type="ECO:0000256" key="10">
    <source>
        <dbReference type="ARBA" id="ARBA00022827"/>
    </source>
</evidence>
<dbReference type="SUPFAM" id="SSF52374">
    <property type="entry name" value="Nucleotidylyl transferase"/>
    <property type="match status" value="1"/>
</dbReference>
<evidence type="ECO:0000256" key="7">
    <source>
        <dbReference type="ARBA" id="ARBA00022695"/>
    </source>
</evidence>
<dbReference type="Pfam" id="PF01687">
    <property type="entry name" value="Flavokinase"/>
    <property type="match status" value="1"/>
</dbReference>
<keyword evidence="9 15" id="KW-0418">Kinase</keyword>
<evidence type="ECO:0000256" key="12">
    <source>
        <dbReference type="ARBA" id="ARBA00023268"/>
    </source>
</evidence>
<keyword evidence="11 15" id="KW-0067">ATP-binding</keyword>
<evidence type="ECO:0000256" key="1">
    <source>
        <dbReference type="ARBA" id="ARBA00002121"/>
    </source>
</evidence>
<dbReference type="GeneID" id="75108957"/>
<dbReference type="STRING" id="557598.LHK_00613"/>
<dbReference type="InterPro" id="IPR023465">
    <property type="entry name" value="Riboflavin_kinase_dom_sf"/>
</dbReference>
<gene>
    <name evidence="17" type="ordered locus">LHK_00613</name>
</gene>
<dbReference type="PANTHER" id="PTHR22749:SF6">
    <property type="entry name" value="RIBOFLAVIN KINASE"/>
    <property type="match status" value="1"/>
</dbReference>
<dbReference type="InterPro" id="IPR015864">
    <property type="entry name" value="FAD_synthase"/>
</dbReference>
<name>C1DCX1_LARHH</name>
<dbReference type="FunFam" id="3.40.50.620:FF:000021">
    <property type="entry name" value="Riboflavin biosynthesis protein"/>
    <property type="match status" value="1"/>
</dbReference>
<accession>C1DCX1</accession>